<evidence type="ECO:0000313" key="1">
    <source>
        <dbReference type="EMBL" id="GIY91248.1"/>
    </source>
</evidence>
<proteinExistence type="predicted"/>
<organism evidence="1 2">
    <name type="scientific">Caerostris extrusa</name>
    <name type="common">Bark spider</name>
    <name type="synonym">Caerostris bankana</name>
    <dbReference type="NCBI Taxonomy" id="172846"/>
    <lineage>
        <taxon>Eukaryota</taxon>
        <taxon>Metazoa</taxon>
        <taxon>Ecdysozoa</taxon>
        <taxon>Arthropoda</taxon>
        <taxon>Chelicerata</taxon>
        <taxon>Arachnida</taxon>
        <taxon>Araneae</taxon>
        <taxon>Araneomorphae</taxon>
        <taxon>Entelegynae</taxon>
        <taxon>Araneoidea</taxon>
        <taxon>Araneidae</taxon>
        <taxon>Caerostris</taxon>
    </lineage>
</organism>
<dbReference type="EMBL" id="BPLR01017393">
    <property type="protein sequence ID" value="GIY91248.1"/>
    <property type="molecule type" value="Genomic_DNA"/>
</dbReference>
<dbReference type="AlphaFoldDB" id="A0AAV4XBP6"/>
<sequence length="131" mass="15173">MLSIQYLENDSRYLSFLSILSIREDAERCNRGRVFCLGEAVNNDHFMSLHFHYIRGNVRSRFHCNREGLILLGVQVSRYGSSFCYTSPCHCPLHPPDDGVPDKWNESLESAYRVEKWADAVCYLGIHISRD</sequence>
<reference evidence="1 2" key="1">
    <citation type="submission" date="2021-06" db="EMBL/GenBank/DDBJ databases">
        <title>Caerostris extrusa draft genome.</title>
        <authorList>
            <person name="Kono N."/>
            <person name="Arakawa K."/>
        </authorList>
    </citation>
    <scope>NUCLEOTIDE SEQUENCE [LARGE SCALE GENOMIC DNA]</scope>
</reference>
<dbReference type="Proteomes" id="UP001054945">
    <property type="component" value="Unassembled WGS sequence"/>
</dbReference>
<evidence type="ECO:0000313" key="2">
    <source>
        <dbReference type="Proteomes" id="UP001054945"/>
    </source>
</evidence>
<name>A0AAV4XBP6_CAEEX</name>
<protein>
    <submittedName>
        <fullName evidence="1">Uncharacterized protein</fullName>
    </submittedName>
</protein>
<accession>A0AAV4XBP6</accession>
<comment type="caution">
    <text evidence="1">The sequence shown here is derived from an EMBL/GenBank/DDBJ whole genome shotgun (WGS) entry which is preliminary data.</text>
</comment>
<gene>
    <name evidence="1" type="ORF">CEXT_211331</name>
</gene>
<keyword evidence="2" id="KW-1185">Reference proteome</keyword>